<dbReference type="SUPFAM" id="SSF47384">
    <property type="entry name" value="Homodimeric domain of signal transducing histidine kinase"/>
    <property type="match status" value="1"/>
</dbReference>
<evidence type="ECO:0000256" key="1">
    <source>
        <dbReference type="ARBA" id="ARBA00000085"/>
    </source>
</evidence>
<evidence type="ECO:0000256" key="5">
    <source>
        <dbReference type="ARBA" id="ARBA00022741"/>
    </source>
</evidence>
<dbReference type="Pfam" id="PF13426">
    <property type="entry name" value="PAS_9"/>
    <property type="match status" value="1"/>
</dbReference>
<dbReference type="InterPro" id="IPR036097">
    <property type="entry name" value="HisK_dim/P_sf"/>
</dbReference>
<evidence type="ECO:0000259" key="10">
    <source>
        <dbReference type="PROSITE" id="PS50112"/>
    </source>
</evidence>
<dbReference type="CDD" id="cd00082">
    <property type="entry name" value="HisKA"/>
    <property type="match status" value="1"/>
</dbReference>
<keyword evidence="3" id="KW-0597">Phosphoprotein</keyword>
<dbReference type="EMBL" id="VLLF01000001">
    <property type="protein sequence ID" value="TWI93328.1"/>
    <property type="molecule type" value="Genomic_DNA"/>
</dbReference>
<dbReference type="EC" id="2.7.13.3" evidence="2"/>
<dbReference type="PROSITE" id="PS50112">
    <property type="entry name" value="PAS"/>
    <property type="match status" value="1"/>
</dbReference>
<dbReference type="CDD" id="cd00130">
    <property type="entry name" value="PAS"/>
    <property type="match status" value="1"/>
</dbReference>
<dbReference type="PRINTS" id="PR00344">
    <property type="entry name" value="BCTRLSENSOR"/>
</dbReference>
<dbReference type="InterPro" id="IPR003594">
    <property type="entry name" value="HATPase_dom"/>
</dbReference>
<dbReference type="GO" id="GO:0005524">
    <property type="term" value="F:ATP binding"/>
    <property type="evidence" value="ECO:0007669"/>
    <property type="project" value="UniProtKB-KW"/>
</dbReference>
<dbReference type="Gene3D" id="3.30.450.20">
    <property type="entry name" value="PAS domain"/>
    <property type="match status" value="1"/>
</dbReference>
<evidence type="ECO:0000313" key="13">
    <source>
        <dbReference type="Proteomes" id="UP000320593"/>
    </source>
</evidence>
<evidence type="ECO:0000313" key="12">
    <source>
        <dbReference type="EMBL" id="TWI93328.1"/>
    </source>
</evidence>
<dbReference type="Gene3D" id="3.30.565.10">
    <property type="entry name" value="Histidine kinase-like ATPase, C-terminal domain"/>
    <property type="match status" value="1"/>
</dbReference>
<dbReference type="PANTHER" id="PTHR43065">
    <property type="entry name" value="SENSOR HISTIDINE KINASE"/>
    <property type="match status" value="1"/>
</dbReference>
<keyword evidence="13" id="KW-1185">Reference proteome</keyword>
<evidence type="ECO:0000259" key="9">
    <source>
        <dbReference type="PROSITE" id="PS50109"/>
    </source>
</evidence>
<dbReference type="SMART" id="SM00387">
    <property type="entry name" value="HATPase_c"/>
    <property type="match status" value="1"/>
</dbReference>
<comment type="catalytic activity">
    <reaction evidence="1">
        <text>ATP + protein L-histidine = ADP + protein N-phospho-L-histidine.</text>
        <dbReference type="EC" id="2.7.13.3"/>
    </reaction>
</comment>
<keyword evidence="6" id="KW-0418">Kinase</keyword>
<comment type="caution">
    <text evidence="12">The sequence shown here is derived from an EMBL/GenBank/DDBJ whole genome shotgun (WGS) entry which is preliminary data.</text>
</comment>
<dbReference type="CDD" id="cd00075">
    <property type="entry name" value="HATPase"/>
    <property type="match status" value="1"/>
</dbReference>
<dbReference type="SUPFAM" id="SSF55785">
    <property type="entry name" value="PYP-like sensor domain (PAS domain)"/>
    <property type="match status" value="1"/>
</dbReference>
<dbReference type="Pfam" id="PF02518">
    <property type="entry name" value="HATPase_c"/>
    <property type="match status" value="1"/>
</dbReference>
<accession>A0A562TJ80</accession>
<evidence type="ECO:0000256" key="2">
    <source>
        <dbReference type="ARBA" id="ARBA00012438"/>
    </source>
</evidence>
<dbReference type="SMART" id="SM00091">
    <property type="entry name" value="PAS"/>
    <property type="match status" value="1"/>
</dbReference>
<evidence type="ECO:0000256" key="3">
    <source>
        <dbReference type="ARBA" id="ARBA00022553"/>
    </source>
</evidence>
<keyword evidence="7" id="KW-0067">ATP-binding</keyword>
<evidence type="ECO:0000256" key="7">
    <source>
        <dbReference type="ARBA" id="ARBA00022840"/>
    </source>
</evidence>
<evidence type="ECO:0000256" key="4">
    <source>
        <dbReference type="ARBA" id="ARBA00022679"/>
    </source>
</evidence>
<evidence type="ECO:0000256" key="8">
    <source>
        <dbReference type="ARBA" id="ARBA00023012"/>
    </source>
</evidence>
<dbReference type="RefSeq" id="WP_155197312.1">
    <property type="nucleotide sequence ID" value="NZ_SMLY01000036.1"/>
</dbReference>
<evidence type="ECO:0000256" key="6">
    <source>
        <dbReference type="ARBA" id="ARBA00022777"/>
    </source>
</evidence>
<dbReference type="GO" id="GO:0000155">
    <property type="term" value="F:phosphorelay sensor kinase activity"/>
    <property type="evidence" value="ECO:0007669"/>
    <property type="project" value="InterPro"/>
</dbReference>
<keyword evidence="5" id="KW-0547">Nucleotide-binding</keyword>
<reference evidence="12 13" key="1">
    <citation type="submission" date="2019-07" db="EMBL/GenBank/DDBJ databases">
        <title>Genomic Encyclopedia of Archaeal and Bacterial Type Strains, Phase II (KMG-II): from individual species to whole genera.</title>
        <authorList>
            <person name="Goeker M."/>
        </authorList>
    </citation>
    <scope>NUCLEOTIDE SEQUENCE [LARGE SCALE GENOMIC DNA]</scope>
    <source>
        <strain evidence="12 13">ATCC BAA-252</strain>
    </source>
</reference>
<evidence type="ECO:0000259" key="11">
    <source>
        <dbReference type="PROSITE" id="PS50113"/>
    </source>
</evidence>
<dbReference type="Gene3D" id="1.10.287.130">
    <property type="match status" value="1"/>
</dbReference>
<feature type="domain" description="Histidine kinase" evidence="9">
    <location>
        <begin position="146"/>
        <end position="357"/>
    </location>
</feature>
<dbReference type="InterPro" id="IPR036890">
    <property type="entry name" value="HATPase_C_sf"/>
</dbReference>
<dbReference type="Proteomes" id="UP000320593">
    <property type="component" value="Unassembled WGS sequence"/>
</dbReference>
<dbReference type="InterPro" id="IPR003661">
    <property type="entry name" value="HisK_dim/P_dom"/>
</dbReference>
<gene>
    <name evidence="12" type="ORF">JM93_00884</name>
</gene>
<name>A0A562TJ80_9HYPH</name>
<keyword evidence="8" id="KW-0902">Two-component regulatory system</keyword>
<dbReference type="InterPro" id="IPR035965">
    <property type="entry name" value="PAS-like_dom_sf"/>
</dbReference>
<protein>
    <recommendedName>
        <fullName evidence="2">histidine kinase</fullName>
        <ecNumber evidence="2">2.7.13.3</ecNumber>
    </recommendedName>
</protein>
<dbReference type="InterPro" id="IPR005467">
    <property type="entry name" value="His_kinase_dom"/>
</dbReference>
<proteinExistence type="predicted"/>
<dbReference type="PROSITE" id="PS50109">
    <property type="entry name" value="HIS_KIN"/>
    <property type="match status" value="1"/>
</dbReference>
<dbReference type="InterPro" id="IPR000014">
    <property type="entry name" value="PAS"/>
</dbReference>
<dbReference type="SMART" id="SM00086">
    <property type="entry name" value="PAC"/>
    <property type="match status" value="1"/>
</dbReference>
<organism evidence="12 13">
    <name type="scientific">Roseibium hamelinense</name>
    <dbReference type="NCBI Taxonomy" id="150831"/>
    <lineage>
        <taxon>Bacteria</taxon>
        <taxon>Pseudomonadati</taxon>
        <taxon>Pseudomonadota</taxon>
        <taxon>Alphaproteobacteria</taxon>
        <taxon>Hyphomicrobiales</taxon>
        <taxon>Stappiaceae</taxon>
        <taxon>Roseibium</taxon>
    </lineage>
</organism>
<dbReference type="AlphaFoldDB" id="A0A562TJ80"/>
<dbReference type="InterPro" id="IPR000700">
    <property type="entry name" value="PAS-assoc_C"/>
</dbReference>
<keyword evidence="4" id="KW-0808">Transferase</keyword>
<dbReference type="PANTHER" id="PTHR43065:SF46">
    <property type="entry name" value="C4-DICARBOXYLATE TRANSPORT SENSOR PROTEIN DCTB"/>
    <property type="match status" value="1"/>
</dbReference>
<dbReference type="InterPro" id="IPR001610">
    <property type="entry name" value="PAC"/>
</dbReference>
<feature type="domain" description="PAS" evidence="10">
    <location>
        <begin position="11"/>
        <end position="78"/>
    </location>
</feature>
<dbReference type="NCBIfam" id="TIGR00229">
    <property type="entry name" value="sensory_box"/>
    <property type="match status" value="1"/>
</dbReference>
<sequence>MFRSAAHIWMQALDAAQVNITIADAAHPERPLTYVNRSFCETTGYAAEDVIGRSCRFLQGPGTCAETIAQIRQSLNEDQAIDVEILNYRRDGSEFWNALSLSPIRDETGRVTAIVGFQVDVTERRRLDEDRLHSAKMEALGRFSSGIAHEVNSMLQPIVSLPSLVKTALPEDKAEEREWLDLIEEHGKTARALLRKLLQYGRRNPAAEAALFDPCKALDAAAVHLRPACGDLINLVRNQTLATGKTVYGDLQSLVQSIIALGENAIDAMPQGGTLTLAAHLTDGTVSLSVQDTGPGVDTRYRHRIFEPFFTSKPIGLGTGLGLALAQSHITSMGGTISLKNHAANGACFTINLPLAEPDTAAPSPQFYTA</sequence>
<dbReference type="InterPro" id="IPR004358">
    <property type="entry name" value="Sig_transdc_His_kin-like_C"/>
</dbReference>
<dbReference type="PROSITE" id="PS50113">
    <property type="entry name" value="PAC"/>
    <property type="match status" value="1"/>
</dbReference>
<feature type="domain" description="PAC" evidence="11">
    <location>
        <begin position="79"/>
        <end position="133"/>
    </location>
</feature>
<dbReference type="SUPFAM" id="SSF55874">
    <property type="entry name" value="ATPase domain of HSP90 chaperone/DNA topoisomerase II/histidine kinase"/>
    <property type="match status" value="1"/>
</dbReference>